<dbReference type="InterPro" id="IPR000014">
    <property type="entry name" value="PAS"/>
</dbReference>
<dbReference type="OrthoDB" id="3369at2157"/>
<comment type="catalytic activity">
    <reaction evidence="1">
        <text>ATP + protein L-histidine = ADP + protein N-phospho-L-histidine.</text>
        <dbReference type="EC" id="2.7.13.3"/>
    </reaction>
</comment>
<dbReference type="PANTHER" id="PTHR43304">
    <property type="entry name" value="PHYTOCHROME-LIKE PROTEIN CPH1"/>
    <property type="match status" value="1"/>
</dbReference>
<dbReference type="Proteomes" id="UP000033101">
    <property type="component" value="Chromosome"/>
</dbReference>
<evidence type="ECO:0000256" key="4">
    <source>
        <dbReference type="ARBA" id="ARBA00022679"/>
    </source>
</evidence>
<feature type="domain" description="PAS" evidence="6">
    <location>
        <begin position="173"/>
        <end position="210"/>
    </location>
</feature>
<keyword evidence="5 8" id="KW-0418">Kinase</keyword>
<dbReference type="PANTHER" id="PTHR43304:SF1">
    <property type="entry name" value="PAC DOMAIN-CONTAINING PROTEIN"/>
    <property type="match status" value="1"/>
</dbReference>
<dbReference type="Pfam" id="PF08447">
    <property type="entry name" value="PAS_3"/>
    <property type="match status" value="2"/>
</dbReference>
<dbReference type="GeneID" id="31904836"/>
<evidence type="ECO:0000259" key="7">
    <source>
        <dbReference type="PROSITE" id="PS50113"/>
    </source>
</evidence>
<keyword evidence="3" id="KW-0597">Phosphoprotein</keyword>
<dbReference type="InterPro" id="IPR001610">
    <property type="entry name" value="PAC"/>
</dbReference>
<evidence type="ECO:0000313" key="9">
    <source>
        <dbReference type="Proteomes" id="UP000033101"/>
    </source>
</evidence>
<gene>
    <name evidence="8" type="ORF">MSHOH_3360</name>
</gene>
<name>A0A0E3SIK3_9EURY</name>
<dbReference type="KEGG" id="mhor:MSHOH_3360"/>
<evidence type="ECO:0000259" key="6">
    <source>
        <dbReference type="PROSITE" id="PS50112"/>
    </source>
</evidence>
<protein>
    <recommendedName>
        <fullName evidence="2">histidine kinase</fullName>
        <ecNumber evidence="2">2.7.13.3</ecNumber>
    </recommendedName>
</protein>
<organism evidence="8 9">
    <name type="scientific">Methanosarcina horonobensis HB-1 = JCM 15518</name>
    <dbReference type="NCBI Taxonomy" id="1434110"/>
    <lineage>
        <taxon>Archaea</taxon>
        <taxon>Methanobacteriati</taxon>
        <taxon>Methanobacteriota</taxon>
        <taxon>Stenosarchaea group</taxon>
        <taxon>Methanomicrobia</taxon>
        <taxon>Methanosarcinales</taxon>
        <taxon>Methanosarcinaceae</taxon>
        <taxon>Methanosarcina</taxon>
    </lineage>
</organism>
<proteinExistence type="predicted"/>
<evidence type="ECO:0000256" key="2">
    <source>
        <dbReference type="ARBA" id="ARBA00012438"/>
    </source>
</evidence>
<dbReference type="InterPro" id="IPR000700">
    <property type="entry name" value="PAS-assoc_C"/>
</dbReference>
<dbReference type="NCBIfam" id="TIGR00229">
    <property type="entry name" value="sensory_box"/>
    <property type="match status" value="1"/>
</dbReference>
<dbReference type="PATRIC" id="fig|1434110.4.peg.4313"/>
<dbReference type="STRING" id="1434110.MSHOH_3360"/>
<evidence type="ECO:0000256" key="5">
    <source>
        <dbReference type="ARBA" id="ARBA00022777"/>
    </source>
</evidence>
<feature type="domain" description="PAC" evidence="7">
    <location>
        <begin position="81"/>
        <end position="133"/>
    </location>
</feature>
<feature type="domain" description="PAS" evidence="6">
    <location>
        <begin position="40"/>
        <end position="77"/>
    </location>
</feature>
<keyword evidence="4" id="KW-0808">Transferase</keyword>
<dbReference type="SMART" id="SM00091">
    <property type="entry name" value="PAS"/>
    <property type="match status" value="2"/>
</dbReference>
<dbReference type="InterPro" id="IPR035965">
    <property type="entry name" value="PAS-like_dom_sf"/>
</dbReference>
<dbReference type="InterPro" id="IPR052162">
    <property type="entry name" value="Sensor_kinase/Photoreceptor"/>
</dbReference>
<evidence type="ECO:0000313" key="8">
    <source>
        <dbReference type="EMBL" id="AKB79843.1"/>
    </source>
</evidence>
<dbReference type="EC" id="2.7.13.3" evidence="2"/>
<evidence type="ECO:0000256" key="1">
    <source>
        <dbReference type="ARBA" id="ARBA00000085"/>
    </source>
</evidence>
<dbReference type="EMBL" id="CP009516">
    <property type="protein sequence ID" value="AKB79843.1"/>
    <property type="molecule type" value="Genomic_DNA"/>
</dbReference>
<dbReference type="PROSITE" id="PS50113">
    <property type="entry name" value="PAC"/>
    <property type="match status" value="1"/>
</dbReference>
<keyword evidence="9" id="KW-1185">Reference proteome</keyword>
<dbReference type="GO" id="GO:0004673">
    <property type="term" value="F:protein histidine kinase activity"/>
    <property type="evidence" value="ECO:0007669"/>
    <property type="project" value="UniProtKB-EC"/>
</dbReference>
<sequence length="215" mass="25146">MRKFNINLESLINSSPIVIFLCKSTENWPVELITENIQQFGYTVKDLISGKIRYLDIVHPDDIERIRSEVAGCLEKECTELTQEYRIYTASGETRWVEVKIRIRKDEDGKVSHYQGTLYDATQRKKAEESMQKALKKKNELKNVINSSPVFVFLCRPEEGWPVEFVSENITKLGYTPEDFTSREMLYTDLIHPGDRERIRSEVEKFSREGYTECT</sequence>
<dbReference type="SMART" id="SM00086">
    <property type="entry name" value="PAC"/>
    <property type="match status" value="1"/>
</dbReference>
<reference evidence="8 9" key="1">
    <citation type="submission" date="2014-07" db="EMBL/GenBank/DDBJ databases">
        <title>Methanogenic archaea and the global carbon cycle.</title>
        <authorList>
            <person name="Henriksen J.R."/>
            <person name="Luke J."/>
            <person name="Reinhart S."/>
            <person name="Benedict M.N."/>
            <person name="Youngblut N.D."/>
            <person name="Metcalf M.E."/>
            <person name="Whitaker R.J."/>
            <person name="Metcalf W.W."/>
        </authorList>
    </citation>
    <scope>NUCLEOTIDE SEQUENCE [LARGE SCALE GENOMIC DNA]</scope>
    <source>
        <strain evidence="8 9">HB-1</strain>
    </source>
</reference>
<accession>A0A0E3SIK3</accession>
<dbReference type="RefSeq" id="WP_082089411.1">
    <property type="nucleotide sequence ID" value="NZ_CP009516.1"/>
</dbReference>
<dbReference type="InterPro" id="IPR013655">
    <property type="entry name" value="PAS_fold_3"/>
</dbReference>
<dbReference type="HOGENOM" id="CLU_1280804_0_0_2"/>
<dbReference type="SUPFAM" id="SSF55785">
    <property type="entry name" value="PYP-like sensor domain (PAS domain)"/>
    <property type="match status" value="2"/>
</dbReference>
<dbReference type="CDD" id="cd00130">
    <property type="entry name" value="PAS"/>
    <property type="match status" value="2"/>
</dbReference>
<dbReference type="PROSITE" id="PS50112">
    <property type="entry name" value="PAS"/>
    <property type="match status" value="2"/>
</dbReference>
<evidence type="ECO:0000256" key="3">
    <source>
        <dbReference type="ARBA" id="ARBA00022553"/>
    </source>
</evidence>
<dbReference type="AlphaFoldDB" id="A0A0E3SIK3"/>
<dbReference type="Gene3D" id="3.30.450.20">
    <property type="entry name" value="PAS domain"/>
    <property type="match status" value="2"/>
</dbReference>